<dbReference type="Proteomes" id="UP000286510">
    <property type="component" value="Unassembled WGS sequence"/>
</dbReference>
<proteinExistence type="predicted"/>
<feature type="non-terminal residue" evidence="1">
    <location>
        <position position="1"/>
    </location>
</feature>
<accession>A0A3R6WNA2</accession>
<sequence>TGYEPPPIICAALCGHFSSTTSGLWLTRSQRRTSCPKRRPAILLSLLYSTQDYAPQGNRNDALNLSKLYLELDQVEHCKPYVVDPTLSETDRDARFEEIKAHTTAIQREFINS</sequence>
<dbReference type="EMBL" id="QUTF01023903">
    <property type="protein sequence ID" value="RHY85948.1"/>
    <property type="molecule type" value="Genomic_DNA"/>
</dbReference>
<evidence type="ECO:0000313" key="2">
    <source>
        <dbReference type="Proteomes" id="UP000286510"/>
    </source>
</evidence>
<gene>
    <name evidence="1" type="ORF">DYB26_011321</name>
</gene>
<dbReference type="VEuPathDB" id="FungiDB:H257_18009"/>
<name>A0A3R6WNA2_APHAT</name>
<reference evidence="1 2" key="1">
    <citation type="submission" date="2018-08" db="EMBL/GenBank/DDBJ databases">
        <title>Aphanomyces genome sequencing and annotation.</title>
        <authorList>
            <person name="Minardi D."/>
            <person name="Oidtmann B."/>
            <person name="Van Der Giezen M."/>
            <person name="Studholme D.J."/>
        </authorList>
    </citation>
    <scope>NUCLEOTIDE SEQUENCE [LARGE SCALE GENOMIC DNA]</scope>
    <source>
        <strain evidence="1 2">FDL457</strain>
    </source>
</reference>
<organism evidence="1 2">
    <name type="scientific">Aphanomyces astaci</name>
    <name type="common">Crayfish plague agent</name>
    <dbReference type="NCBI Taxonomy" id="112090"/>
    <lineage>
        <taxon>Eukaryota</taxon>
        <taxon>Sar</taxon>
        <taxon>Stramenopiles</taxon>
        <taxon>Oomycota</taxon>
        <taxon>Saprolegniomycetes</taxon>
        <taxon>Saprolegniales</taxon>
        <taxon>Verrucalvaceae</taxon>
        <taxon>Aphanomyces</taxon>
    </lineage>
</organism>
<protein>
    <submittedName>
        <fullName evidence="1">Uncharacterized protein</fullName>
    </submittedName>
</protein>
<evidence type="ECO:0000313" key="1">
    <source>
        <dbReference type="EMBL" id="RHY85948.1"/>
    </source>
</evidence>
<comment type="caution">
    <text evidence="1">The sequence shown here is derived from an EMBL/GenBank/DDBJ whole genome shotgun (WGS) entry which is preliminary data.</text>
</comment>
<dbReference type="AlphaFoldDB" id="A0A3R6WNA2"/>